<dbReference type="Proteomes" id="UP000324705">
    <property type="component" value="Chromosome 3A"/>
</dbReference>
<gene>
    <name evidence="3" type="ORF">TRITD_3Av1G051730</name>
</gene>
<keyword evidence="2" id="KW-0472">Membrane</keyword>
<evidence type="ECO:0000313" key="3">
    <source>
        <dbReference type="EMBL" id="VAH58792.1"/>
    </source>
</evidence>
<protein>
    <submittedName>
        <fullName evidence="3">Uncharacterized protein</fullName>
    </submittedName>
</protein>
<reference evidence="3 4" key="1">
    <citation type="submission" date="2017-09" db="EMBL/GenBank/DDBJ databases">
        <authorList>
            <consortium name="International Durum Wheat Genome Sequencing Consortium (IDWGSC)"/>
            <person name="Milanesi L."/>
        </authorList>
    </citation>
    <scope>NUCLEOTIDE SEQUENCE [LARGE SCALE GENOMIC DNA]</scope>
    <source>
        <strain evidence="4">cv. Svevo</strain>
    </source>
</reference>
<accession>A0A9R0RI75</accession>
<evidence type="ECO:0000313" key="4">
    <source>
        <dbReference type="Proteomes" id="UP000324705"/>
    </source>
</evidence>
<dbReference type="EMBL" id="LT934115">
    <property type="protein sequence ID" value="VAH58792.1"/>
    <property type="molecule type" value="Genomic_DNA"/>
</dbReference>
<dbReference type="PANTHER" id="PTHR34967">
    <property type="entry name" value="OS02G0257200 PROTEIN"/>
    <property type="match status" value="1"/>
</dbReference>
<dbReference type="AlphaFoldDB" id="A0A9R0RI75"/>
<keyword evidence="4" id="KW-1185">Reference proteome</keyword>
<feature type="transmembrane region" description="Helical" evidence="2">
    <location>
        <begin position="269"/>
        <end position="289"/>
    </location>
</feature>
<keyword evidence="2" id="KW-0812">Transmembrane</keyword>
<dbReference type="Gramene" id="TRITD3Av1G051730.1">
    <property type="protein sequence ID" value="TRITD3Av1G051730.1"/>
    <property type="gene ID" value="TRITD3Av1G051730"/>
</dbReference>
<feature type="transmembrane region" description="Helical" evidence="2">
    <location>
        <begin position="159"/>
        <end position="179"/>
    </location>
</feature>
<evidence type="ECO:0000256" key="2">
    <source>
        <dbReference type="SAM" id="Phobius"/>
    </source>
</evidence>
<feature type="region of interest" description="Disordered" evidence="1">
    <location>
        <begin position="327"/>
        <end position="373"/>
    </location>
</feature>
<evidence type="ECO:0000256" key="1">
    <source>
        <dbReference type="SAM" id="MobiDB-lite"/>
    </source>
</evidence>
<dbReference type="PANTHER" id="PTHR34967:SF1">
    <property type="entry name" value="OS02G0257200 PROTEIN"/>
    <property type="match status" value="1"/>
</dbReference>
<organism evidence="3 4">
    <name type="scientific">Triticum turgidum subsp. durum</name>
    <name type="common">Durum wheat</name>
    <name type="synonym">Triticum durum</name>
    <dbReference type="NCBI Taxonomy" id="4567"/>
    <lineage>
        <taxon>Eukaryota</taxon>
        <taxon>Viridiplantae</taxon>
        <taxon>Streptophyta</taxon>
        <taxon>Embryophyta</taxon>
        <taxon>Tracheophyta</taxon>
        <taxon>Spermatophyta</taxon>
        <taxon>Magnoliopsida</taxon>
        <taxon>Liliopsida</taxon>
        <taxon>Poales</taxon>
        <taxon>Poaceae</taxon>
        <taxon>BOP clade</taxon>
        <taxon>Pooideae</taxon>
        <taxon>Triticodae</taxon>
        <taxon>Triticeae</taxon>
        <taxon>Triticinae</taxon>
        <taxon>Triticum</taxon>
    </lineage>
</organism>
<feature type="transmembrane region" description="Helical" evidence="2">
    <location>
        <begin position="232"/>
        <end position="249"/>
    </location>
</feature>
<keyword evidence="2" id="KW-1133">Transmembrane helix</keyword>
<proteinExistence type="predicted"/>
<name>A0A9R0RI75_TRITD</name>
<sequence length="373" mass="40140">MHAATYQPCAPLGLTHSAFPPSLHSPDRRLRRPPLQLLHCSLQEAARVRTYLAAMVKLATARDCRAYSLGATGGETSRNRRWEYINAGVYVFAAVLLVAGFLAQLWPWAVSTKAGLAVAVVGLLGVLGANAHDLLAHVAGVDYNLGLAGLDTQFVLVELAAPAVQLAGAALTLVALILFEIQMERGHRRGLERHGLNLLIAGPALWCLGSIHNMCQVYERANGHVQILQKSVHIPFLLGSTLFFIGGVVNRNDVHGRSSHSSTLLGRSWAWYCLFGSLLFLAGGLLNLLKVFKMQQMGGRGLEKLRGGAQERLSREREGKVPLILEEGRMGKHGGNVGDTWAPGPAPRHEPRAPPVPPPPEGSYKDAVVSGGN</sequence>
<feature type="transmembrane region" description="Helical" evidence="2">
    <location>
        <begin position="84"/>
        <end position="103"/>
    </location>
</feature>
<dbReference type="OMA" id="RECRLYG"/>